<dbReference type="OrthoDB" id="5105459at2759"/>
<comment type="caution">
    <text evidence="2">The sequence shown here is derived from an EMBL/GenBank/DDBJ whole genome shotgun (WGS) entry which is preliminary data.</text>
</comment>
<dbReference type="AlphaFoldDB" id="A0A9P8VVC1"/>
<dbReference type="Proteomes" id="UP000777438">
    <property type="component" value="Unassembled WGS sequence"/>
</dbReference>
<gene>
    <name evidence="2" type="ORF">B0T10DRAFT_464392</name>
</gene>
<evidence type="ECO:0000313" key="2">
    <source>
        <dbReference type="EMBL" id="KAH6879861.1"/>
    </source>
</evidence>
<organism evidence="2 3">
    <name type="scientific">Thelonectria olida</name>
    <dbReference type="NCBI Taxonomy" id="1576542"/>
    <lineage>
        <taxon>Eukaryota</taxon>
        <taxon>Fungi</taxon>
        <taxon>Dikarya</taxon>
        <taxon>Ascomycota</taxon>
        <taxon>Pezizomycotina</taxon>
        <taxon>Sordariomycetes</taxon>
        <taxon>Hypocreomycetidae</taxon>
        <taxon>Hypocreales</taxon>
        <taxon>Nectriaceae</taxon>
        <taxon>Thelonectria</taxon>
    </lineage>
</organism>
<dbReference type="EMBL" id="JAGPYM010000028">
    <property type="protein sequence ID" value="KAH6879861.1"/>
    <property type="molecule type" value="Genomic_DNA"/>
</dbReference>
<feature type="region of interest" description="Disordered" evidence="1">
    <location>
        <begin position="1"/>
        <end position="124"/>
    </location>
</feature>
<sequence>MAMHSAALLADENRQLRSGNLRQKQKKEQRREYISDGGTLSVAEGTARIKRRREEEEERVKRRREEEEERVKRRRVKEEERVKRRRVKEDEQTKRRREEEERVKRRIEEEQELSAPRQRAPPRCSKCRSFEHTARTCNG</sequence>
<name>A0A9P8VVC1_9HYPO</name>
<protein>
    <submittedName>
        <fullName evidence="2">Uncharacterized protein</fullName>
    </submittedName>
</protein>
<feature type="compositionally biased region" description="Basic and acidic residues" evidence="1">
    <location>
        <begin position="52"/>
        <end position="108"/>
    </location>
</feature>
<reference evidence="2 3" key="1">
    <citation type="journal article" date="2021" name="Nat. Commun.">
        <title>Genetic determinants of endophytism in the Arabidopsis root mycobiome.</title>
        <authorList>
            <person name="Mesny F."/>
            <person name="Miyauchi S."/>
            <person name="Thiergart T."/>
            <person name="Pickel B."/>
            <person name="Atanasova L."/>
            <person name="Karlsson M."/>
            <person name="Huettel B."/>
            <person name="Barry K.W."/>
            <person name="Haridas S."/>
            <person name="Chen C."/>
            <person name="Bauer D."/>
            <person name="Andreopoulos W."/>
            <person name="Pangilinan J."/>
            <person name="LaButti K."/>
            <person name="Riley R."/>
            <person name="Lipzen A."/>
            <person name="Clum A."/>
            <person name="Drula E."/>
            <person name="Henrissat B."/>
            <person name="Kohler A."/>
            <person name="Grigoriev I.V."/>
            <person name="Martin F.M."/>
            <person name="Hacquard S."/>
        </authorList>
    </citation>
    <scope>NUCLEOTIDE SEQUENCE [LARGE SCALE GENOMIC DNA]</scope>
    <source>
        <strain evidence="2 3">MPI-CAGE-CH-0241</strain>
    </source>
</reference>
<accession>A0A9P8VVC1</accession>
<keyword evidence="3" id="KW-1185">Reference proteome</keyword>
<proteinExistence type="predicted"/>
<evidence type="ECO:0000256" key="1">
    <source>
        <dbReference type="SAM" id="MobiDB-lite"/>
    </source>
</evidence>
<evidence type="ECO:0000313" key="3">
    <source>
        <dbReference type="Proteomes" id="UP000777438"/>
    </source>
</evidence>